<reference evidence="2 3" key="1">
    <citation type="submission" date="2023-07" db="EMBL/GenBank/DDBJ databases">
        <title>Genomic Encyclopedia of Type Strains, Phase IV (KMG-IV): sequencing the most valuable type-strain genomes for metagenomic binning, comparative biology and taxonomic classification.</title>
        <authorList>
            <person name="Goeker M."/>
        </authorList>
    </citation>
    <scope>NUCLEOTIDE SEQUENCE [LARGE SCALE GENOMIC DNA]</scope>
    <source>
        <strain evidence="2 3">DSM 9768</strain>
    </source>
</reference>
<dbReference type="Proteomes" id="UP001230005">
    <property type="component" value="Unassembled WGS sequence"/>
</dbReference>
<evidence type="ECO:0000259" key="1">
    <source>
        <dbReference type="Pfam" id="PF20283"/>
    </source>
</evidence>
<sequence length="402" mass="47591">MSNPHSADHSFLGYYFQGMYGLICLLDAGDHDRVSIETEDDVYVEATEEKKLYQIKHSVLKKSKLNEKNDGLWKTIRIWANKLEKQEMDEITYFIFVTPNEIEETCPLKKLSNKALDRKDVIDLLETEAKRVIEAREKAKKDKKELPYNKRAAGCEAFFNLTIKQKEELVNRITIHADNFNVNDINIEVEKRIKNTVPTNLRNNLIERLIEWWDRRVVLGLINETEREIKKEELTQHIFTLLSSFQEENLPDDFSEIEDEINVEEEIGQIMSKQIDLVKGGEYRKKRAAISRWQARNQREKWLEEDFVNSTDLDRLDKRLIKVWGDTFHPMREDLSDKEENELIIKGRELLDWSHNKAPLDIVPIRTNWKQPFLVQGTYQQLSEELEVGWHINFKERISSEE</sequence>
<name>A0ABU0A2B2_9BACI</name>
<protein>
    <recommendedName>
        <fullName evidence="1">ABC-three component systems C-terminal domain-containing protein</fullName>
    </recommendedName>
</protein>
<proteinExistence type="predicted"/>
<accession>A0ABU0A2B2</accession>
<feature type="domain" description="ABC-three component systems C-terminal" evidence="1">
    <location>
        <begin position="273"/>
        <end position="397"/>
    </location>
</feature>
<evidence type="ECO:0000313" key="3">
    <source>
        <dbReference type="Proteomes" id="UP001230005"/>
    </source>
</evidence>
<dbReference type="RefSeq" id="WP_307330276.1">
    <property type="nucleotide sequence ID" value="NZ_JAUSUG010000023.1"/>
</dbReference>
<keyword evidence="3" id="KW-1185">Reference proteome</keyword>
<comment type="caution">
    <text evidence="2">The sequence shown here is derived from an EMBL/GenBank/DDBJ whole genome shotgun (WGS) entry which is preliminary data.</text>
</comment>
<dbReference type="Pfam" id="PF20283">
    <property type="entry name" value="CTD7"/>
    <property type="match status" value="1"/>
</dbReference>
<dbReference type="InterPro" id="IPR046913">
    <property type="entry name" value="ABC-3C_CTD7"/>
</dbReference>
<evidence type="ECO:0000313" key="2">
    <source>
        <dbReference type="EMBL" id="MDQ0257096.1"/>
    </source>
</evidence>
<gene>
    <name evidence="2" type="ORF">J2S74_004542</name>
</gene>
<dbReference type="EMBL" id="JAUSUG010000023">
    <property type="protein sequence ID" value="MDQ0257096.1"/>
    <property type="molecule type" value="Genomic_DNA"/>
</dbReference>
<organism evidence="2 3">
    <name type="scientific">Evansella vedderi</name>
    <dbReference type="NCBI Taxonomy" id="38282"/>
    <lineage>
        <taxon>Bacteria</taxon>
        <taxon>Bacillati</taxon>
        <taxon>Bacillota</taxon>
        <taxon>Bacilli</taxon>
        <taxon>Bacillales</taxon>
        <taxon>Bacillaceae</taxon>
        <taxon>Evansella</taxon>
    </lineage>
</organism>